<protein>
    <submittedName>
        <fullName evidence="1">Uncharacterized protein</fullName>
    </submittedName>
</protein>
<organism evidence="1">
    <name type="scientific">Graphocephala atropunctata</name>
    <dbReference type="NCBI Taxonomy" id="36148"/>
    <lineage>
        <taxon>Eukaryota</taxon>
        <taxon>Metazoa</taxon>
        <taxon>Ecdysozoa</taxon>
        <taxon>Arthropoda</taxon>
        <taxon>Hexapoda</taxon>
        <taxon>Insecta</taxon>
        <taxon>Pterygota</taxon>
        <taxon>Neoptera</taxon>
        <taxon>Paraneoptera</taxon>
        <taxon>Hemiptera</taxon>
        <taxon>Auchenorrhyncha</taxon>
        <taxon>Membracoidea</taxon>
        <taxon>Cicadellidae</taxon>
        <taxon>Cicadellinae</taxon>
        <taxon>Cicadellini</taxon>
        <taxon>Graphocephala</taxon>
    </lineage>
</organism>
<accession>A0A1B6M5R1</accession>
<sequence length="100" mass="11330">KVDLCRMILQVADVVKPGMNRFRGMALYELHVPLMLFTRNRYEYGELTKEEFKKAMDEVVKILEEAVAILTLDDASSPEGSIGQAGRESLDQLRASIQEL</sequence>
<dbReference type="InterPro" id="IPR053010">
    <property type="entry name" value="SET_SmydA-8"/>
</dbReference>
<reference evidence="1" key="1">
    <citation type="submission" date="2015-11" db="EMBL/GenBank/DDBJ databases">
        <title>De novo transcriptome assembly of four potential Pierce s Disease insect vectors from Arizona vineyards.</title>
        <authorList>
            <person name="Tassone E.E."/>
        </authorList>
    </citation>
    <scope>NUCLEOTIDE SEQUENCE</scope>
</reference>
<evidence type="ECO:0000313" key="1">
    <source>
        <dbReference type="EMBL" id="JAT31248.1"/>
    </source>
</evidence>
<gene>
    <name evidence="1" type="ORF">g.22812</name>
</gene>
<dbReference type="PANTHER" id="PTHR46455">
    <property type="entry name" value="SET AND MYND DOMAIN CONTAINING, ARTHROPOD-SPECIFIC, MEMBER 4, ISOFORM A"/>
    <property type="match status" value="1"/>
</dbReference>
<proteinExistence type="predicted"/>
<dbReference type="AlphaFoldDB" id="A0A1B6M5R1"/>
<feature type="non-terminal residue" evidence="1">
    <location>
        <position position="1"/>
    </location>
</feature>
<dbReference type="PANTHER" id="PTHR46455:SF5">
    <property type="entry name" value="SET AND MYND DOMAIN CONTAINING, ARTHROPOD-SPECIFIC, MEMBER 4, ISOFORM A"/>
    <property type="match status" value="1"/>
</dbReference>
<dbReference type="EMBL" id="GEBQ01008729">
    <property type="protein sequence ID" value="JAT31248.1"/>
    <property type="molecule type" value="Transcribed_RNA"/>
</dbReference>
<name>A0A1B6M5R1_9HEMI</name>